<feature type="transmembrane region" description="Helical" evidence="2">
    <location>
        <begin position="25"/>
        <end position="46"/>
    </location>
</feature>
<evidence type="ECO:0000313" key="4">
    <source>
        <dbReference type="EMBL" id="SKA63221.1"/>
    </source>
</evidence>
<keyword evidence="2" id="KW-1133">Transmembrane helix</keyword>
<comment type="similarity">
    <text evidence="1">Belongs to the LytR/CpsA/Psr (LCP) family.</text>
</comment>
<name>A0A1T4VFC8_9FIRM</name>
<keyword evidence="2" id="KW-0472">Membrane</keyword>
<dbReference type="NCBIfam" id="TIGR00350">
    <property type="entry name" value="lytR_cpsA_psr"/>
    <property type="match status" value="1"/>
</dbReference>
<dbReference type="STRING" id="39495.SAMN02745111_00787"/>
<keyword evidence="2" id="KW-0812">Transmembrane</keyword>
<dbReference type="OrthoDB" id="27330at2"/>
<accession>A0A1T4VFC8</accession>
<protein>
    <submittedName>
        <fullName evidence="4">Transcriptional attenuator, LytR family</fullName>
    </submittedName>
</protein>
<feature type="transmembrane region" description="Helical" evidence="2">
    <location>
        <begin position="52"/>
        <end position="71"/>
    </location>
</feature>
<dbReference type="AlphaFoldDB" id="A0A1T4VFC8"/>
<dbReference type="PANTHER" id="PTHR33392">
    <property type="entry name" value="POLYISOPRENYL-TEICHOIC ACID--PEPTIDOGLYCAN TEICHOIC ACID TRANSFERASE TAGU"/>
    <property type="match status" value="1"/>
</dbReference>
<reference evidence="4 5" key="1">
    <citation type="submission" date="2017-02" db="EMBL/GenBank/DDBJ databases">
        <authorList>
            <person name="Peterson S.W."/>
        </authorList>
    </citation>
    <scope>NUCLEOTIDE SEQUENCE [LARGE SCALE GENOMIC DNA]</scope>
    <source>
        <strain evidence="4 5">ATCC 35992</strain>
    </source>
</reference>
<dbReference type="Gene3D" id="3.40.190.10">
    <property type="entry name" value="Periplasmic binding protein-like II"/>
    <property type="match status" value="1"/>
</dbReference>
<evidence type="ECO:0000313" key="5">
    <source>
        <dbReference type="Proteomes" id="UP000190814"/>
    </source>
</evidence>
<proteinExistence type="inferred from homology"/>
<dbReference type="RefSeq" id="WP_078765668.1">
    <property type="nucleotide sequence ID" value="NZ_FUXZ01000004.1"/>
</dbReference>
<feature type="domain" description="Cell envelope-related transcriptional attenuator" evidence="3">
    <location>
        <begin position="255"/>
        <end position="400"/>
    </location>
</feature>
<keyword evidence="5" id="KW-1185">Reference proteome</keyword>
<evidence type="ECO:0000259" key="3">
    <source>
        <dbReference type="Pfam" id="PF03816"/>
    </source>
</evidence>
<dbReference type="Pfam" id="PF03816">
    <property type="entry name" value="LytR_cpsA_psr"/>
    <property type="match status" value="1"/>
</dbReference>
<feature type="transmembrane region" description="Helical" evidence="2">
    <location>
        <begin position="83"/>
        <end position="102"/>
    </location>
</feature>
<evidence type="ECO:0000256" key="1">
    <source>
        <dbReference type="ARBA" id="ARBA00006068"/>
    </source>
</evidence>
<dbReference type="PANTHER" id="PTHR33392:SF6">
    <property type="entry name" value="POLYISOPRENYL-TEICHOIC ACID--PEPTIDOGLYCAN TEICHOIC ACID TRANSFERASE TAGU"/>
    <property type="match status" value="1"/>
</dbReference>
<evidence type="ECO:0000256" key="2">
    <source>
        <dbReference type="SAM" id="Phobius"/>
    </source>
</evidence>
<sequence length="505" mass="55618">MKNSETEDVKINSKDKPELTGGQKFGLFVSYLFLILSIVFVGSLHYADLLPVYIIAMVVVGLSLLYLYTYFTQFGSKNLRRAGTFLSILLCVCLGFGTYYVLVTKGTLKKIAGAHKKTDTISLIVMDQNPAKTVNELNGYNFGIATTIDRANTDKCIKDVEKDLDGSVDTKECGGIDTLVSALYDGEVDVIILNEAYRQTIEDSKENFSKETRVIKQYKYESELSKTNSVDVDNETFVVYISGNDTYGAIADTSRSDVNILGIVNPKTKTCLLVSTPRDSYVELSIAPGQTKDKLTHAGIYGVDCSMDTLGNIYGVKPNYFVRVNFTGFQNIINALGGITIKNDTSFTSHDGYHFEQGTLELDGLHALHYSRERKAFKNGDFQRGQNQMKVIKAMVKKMTSPSILGNYASLMSGVSDSFRTSLSDDEISSLVKAQLKNGGDWNVVSYSAVGTTGSEYTYSYAGKPLSIVNLNQTSVENGKKLIKKVMDGETLTQDECDSLIVNDK</sequence>
<organism evidence="4 5">
    <name type="scientific">Eubacterium uniforme</name>
    <dbReference type="NCBI Taxonomy" id="39495"/>
    <lineage>
        <taxon>Bacteria</taxon>
        <taxon>Bacillati</taxon>
        <taxon>Bacillota</taxon>
        <taxon>Clostridia</taxon>
        <taxon>Eubacteriales</taxon>
        <taxon>Eubacteriaceae</taxon>
        <taxon>Eubacterium</taxon>
    </lineage>
</organism>
<gene>
    <name evidence="4" type="ORF">SAMN02745111_00787</name>
</gene>
<dbReference type="InterPro" id="IPR004474">
    <property type="entry name" value="LytR_CpsA_psr"/>
</dbReference>
<dbReference type="InterPro" id="IPR050922">
    <property type="entry name" value="LytR/CpsA/Psr_CW_biosynth"/>
</dbReference>
<dbReference type="Gene3D" id="3.40.630.190">
    <property type="entry name" value="LCP protein"/>
    <property type="match status" value="1"/>
</dbReference>
<dbReference type="EMBL" id="FUXZ01000004">
    <property type="protein sequence ID" value="SKA63221.1"/>
    <property type="molecule type" value="Genomic_DNA"/>
</dbReference>
<dbReference type="Proteomes" id="UP000190814">
    <property type="component" value="Unassembled WGS sequence"/>
</dbReference>